<keyword evidence="1" id="KW-0472">Membrane</keyword>
<keyword evidence="1" id="KW-1133">Transmembrane helix</keyword>
<evidence type="ECO:0000313" key="3">
    <source>
        <dbReference type="Proteomes" id="UP000569914"/>
    </source>
</evidence>
<comment type="caution">
    <text evidence="2">The sequence shown here is derived from an EMBL/GenBank/DDBJ whole genome shotgun (WGS) entry which is preliminary data.</text>
</comment>
<dbReference type="RefSeq" id="WP_179750872.1">
    <property type="nucleotide sequence ID" value="NZ_JACCBU010000001.1"/>
</dbReference>
<organism evidence="2 3">
    <name type="scientific">Microlunatus parietis</name>
    <dbReference type="NCBI Taxonomy" id="682979"/>
    <lineage>
        <taxon>Bacteria</taxon>
        <taxon>Bacillati</taxon>
        <taxon>Actinomycetota</taxon>
        <taxon>Actinomycetes</taxon>
        <taxon>Propionibacteriales</taxon>
        <taxon>Propionibacteriaceae</taxon>
        <taxon>Microlunatus</taxon>
    </lineage>
</organism>
<dbReference type="AlphaFoldDB" id="A0A7Y9I6F4"/>
<evidence type="ECO:0000256" key="1">
    <source>
        <dbReference type="SAM" id="Phobius"/>
    </source>
</evidence>
<keyword evidence="3" id="KW-1185">Reference proteome</keyword>
<dbReference type="EMBL" id="JACCBU010000001">
    <property type="protein sequence ID" value="NYE71007.1"/>
    <property type="molecule type" value="Genomic_DNA"/>
</dbReference>
<dbReference type="Proteomes" id="UP000569914">
    <property type="component" value="Unassembled WGS sequence"/>
</dbReference>
<evidence type="ECO:0000313" key="2">
    <source>
        <dbReference type="EMBL" id="NYE71007.1"/>
    </source>
</evidence>
<feature type="transmembrane region" description="Helical" evidence="1">
    <location>
        <begin position="81"/>
        <end position="101"/>
    </location>
</feature>
<proteinExistence type="predicted"/>
<sequence>MARARGSRAGLIVLAAALIGLFLLIIPPTYSSDVNRMELSCGVPLLFDEDVVTRAARQHRAGTDTARLIGAECHERVTGRISGAVLAGLVAVGTLGLITIVQGRRRTDGMPNATDG</sequence>
<keyword evidence="1" id="KW-0812">Transmembrane</keyword>
<gene>
    <name evidence="2" type="ORF">BKA15_002336</name>
</gene>
<name>A0A7Y9I6F4_9ACTN</name>
<protein>
    <submittedName>
        <fullName evidence="2">Uncharacterized protein</fullName>
    </submittedName>
</protein>
<accession>A0A7Y9I6F4</accession>
<reference evidence="2 3" key="1">
    <citation type="submission" date="2020-07" db="EMBL/GenBank/DDBJ databases">
        <title>Sequencing the genomes of 1000 actinobacteria strains.</title>
        <authorList>
            <person name="Klenk H.-P."/>
        </authorList>
    </citation>
    <scope>NUCLEOTIDE SEQUENCE [LARGE SCALE GENOMIC DNA]</scope>
    <source>
        <strain evidence="2 3">DSM 22083</strain>
    </source>
</reference>